<comment type="caution">
    <text evidence="1">The sequence shown here is derived from an EMBL/GenBank/DDBJ whole genome shotgun (WGS) entry which is preliminary data.</text>
</comment>
<sequence length="99" mass="11616">MKKTICQEKDKYISFTESEKNMIMNAYKYVYTEKETESPTETTKKNECVLKTVEILNIARSSVYKVLKEQKKNENLSVPKVAHKANYKEKLDDFTVLLL</sequence>
<evidence type="ECO:0000313" key="2">
    <source>
        <dbReference type="Proteomes" id="UP001153954"/>
    </source>
</evidence>
<dbReference type="AlphaFoldDB" id="A0AAU9V6U6"/>
<reference evidence="1" key="1">
    <citation type="submission" date="2022-03" db="EMBL/GenBank/DDBJ databases">
        <authorList>
            <person name="Tunstrom K."/>
        </authorList>
    </citation>
    <scope>NUCLEOTIDE SEQUENCE</scope>
</reference>
<evidence type="ECO:0008006" key="3">
    <source>
        <dbReference type="Google" id="ProtNLM"/>
    </source>
</evidence>
<dbReference type="EMBL" id="CAKOGL010000030">
    <property type="protein sequence ID" value="CAH2107204.1"/>
    <property type="molecule type" value="Genomic_DNA"/>
</dbReference>
<dbReference type="Proteomes" id="UP001153954">
    <property type="component" value="Unassembled WGS sequence"/>
</dbReference>
<name>A0AAU9V6U6_EUPED</name>
<gene>
    <name evidence="1" type="ORF">EEDITHA_LOCUS21255</name>
</gene>
<protein>
    <recommendedName>
        <fullName evidence="3">Transposase</fullName>
    </recommendedName>
</protein>
<keyword evidence="2" id="KW-1185">Reference proteome</keyword>
<organism evidence="1 2">
    <name type="scientific">Euphydryas editha</name>
    <name type="common">Edith's checkerspot</name>
    <dbReference type="NCBI Taxonomy" id="104508"/>
    <lineage>
        <taxon>Eukaryota</taxon>
        <taxon>Metazoa</taxon>
        <taxon>Ecdysozoa</taxon>
        <taxon>Arthropoda</taxon>
        <taxon>Hexapoda</taxon>
        <taxon>Insecta</taxon>
        <taxon>Pterygota</taxon>
        <taxon>Neoptera</taxon>
        <taxon>Endopterygota</taxon>
        <taxon>Lepidoptera</taxon>
        <taxon>Glossata</taxon>
        <taxon>Ditrysia</taxon>
        <taxon>Papilionoidea</taxon>
        <taxon>Nymphalidae</taxon>
        <taxon>Nymphalinae</taxon>
        <taxon>Euphydryas</taxon>
    </lineage>
</organism>
<evidence type="ECO:0000313" key="1">
    <source>
        <dbReference type="EMBL" id="CAH2107204.1"/>
    </source>
</evidence>
<proteinExistence type="predicted"/>
<accession>A0AAU9V6U6</accession>